<dbReference type="CDD" id="cd10027">
    <property type="entry name" value="UDG-F1-like"/>
    <property type="match status" value="1"/>
</dbReference>
<evidence type="ECO:0000256" key="11">
    <source>
        <dbReference type="RuleBase" id="RU003780"/>
    </source>
</evidence>
<dbReference type="NCBIfam" id="TIGR00628">
    <property type="entry name" value="ung"/>
    <property type="match status" value="1"/>
</dbReference>
<dbReference type="SMART" id="SM00986">
    <property type="entry name" value="UDG"/>
    <property type="match status" value="1"/>
</dbReference>
<evidence type="ECO:0000256" key="4">
    <source>
        <dbReference type="ARBA" id="ARBA00012030"/>
    </source>
</evidence>
<organism evidence="13 14">
    <name type="scientific">Heyndrickxia acidicola</name>
    <dbReference type="NCBI Taxonomy" id="209389"/>
    <lineage>
        <taxon>Bacteria</taxon>
        <taxon>Bacillati</taxon>
        <taxon>Bacillota</taxon>
        <taxon>Bacilli</taxon>
        <taxon>Bacillales</taxon>
        <taxon>Bacillaceae</taxon>
        <taxon>Heyndrickxia</taxon>
    </lineage>
</organism>
<dbReference type="NCBIfam" id="NF003591">
    <property type="entry name" value="PRK05254.1-4"/>
    <property type="match status" value="1"/>
</dbReference>
<keyword evidence="13" id="KW-0326">Glycosidase</keyword>
<sequence length="225" mass="25984">MKLELKNTDWLNVLQDEFKKPYYRNLMEFLQNEYETKTIYPEMQDIFNAFQFTPYHDVRVVLLGQDPYHGPNQAHGLSFSVKPGVKFPPSLRNIFRELHSDLGVPVPNNGCLEKWARQGVMLLNTVLTVRAGEAHSHKNRGWETFTDEVIKQINKKDSPVIFMLWGRPAQTKINLIDTAKHYVIESPHPSPLSASRGFFGSRPFSHINKILESHGLPVIDWEIES</sequence>
<feature type="active site" description="Proton acceptor" evidence="9 10">
    <location>
        <position position="66"/>
    </location>
</feature>
<dbReference type="EMBL" id="JARMAB010000008">
    <property type="protein sequence ID" value="MED1202866.1"/>
    <property type="molecule type" value="Genomic_DNA"/>
</dbReference>
<dbReference type="NCBIfam" id="NF003592">
    <property type="entry name" value="PRK05254.1-5"/>
    <property type="match status" value="1"/>
</dbReference>
<dbReference type="InterPro" id="IPR018085">
    <property type="entry name" value="Ura-DNA_Glyclase_AS"/>
</dbReference>
<evidence type="ECO:0000313" key="13">
    <source>
        <dbReference type="EMBL" id="MED1202866.1"/>
    </source>
</evidence>
<evidence type="ECO:0000256" key="9">
    <source>
        <dbReference type="HAMAP-Rule" id="MF_00148"/>
    </source>
</evidence>
<evidence type="ECO:0000259" key="12">
    <source>
        <dbReference type="SMART" id="SM00986"/>
    </source>
</evidence>
<gene>
    <name evidence="9" type="primary">ung</name>
    <name evidence="13" type="ORF">P4T90_07135</name>
</gene>
<accession>A0ABU6MFQ3</accession>
<comment type="similarity">
    <text evidence="3 9 11">Belongs to the uracil-DNA glycosylase (UDG) superfamily. UNG family.</text>
</comment>
<dbReference type="RefSeq" id="WP_232317634.1">
    <property type="nucleotide sequence ID" value="NZ_JARMAB010000008.1"/>
</dbReference>
<evidence type="ECO:0000256" key="1">
    <source>
        <dbReference type="ARBA" id="ARBA00001400"/>
    </source>
</evidence>
<dbReference type="GO" id="GO:0004844">
    <property type="term" value="F:uracil DNA N-glycosylase activity"/>
    <property type="evidence" value="ECO:0007669"/>
    <property type="project" value="UniProtKB-EC"/>
</dbReference>
<feature type="domain" description="Uracil-DNA glycosylase-like" evidence="12">
    <location>
        <begin position="51"/>
        <end position="211"/>
    </location>
</feature>
<dbReference type="SUPFAM" id="SSF52141">
    <property type="entry name" value="Uracil-DNA glycosylase-like"/>
    <property type="match status" value="1"/>
</dbReference>
<keyword evidence="7 9" id="KW-0378">Hydrolase</keyword>
<dbReference type="InterPro" id="IPR036895">
    <property type="entry name" value="Uracil-DNA_glycosylase-like_sf"/>
</dbReference>
<evidence type="ECO:0000256" key="2">
    <source>
        <dbReference type="ARBA" id="ARBA00002631"/>
    </source>
</evidence>
<keyword evidence="9" id="KW-0963">Cytoplasm</keyword>
<dbReference type="NCBIfam" id="NF003589">
    <property type="entry name" value="PRK05254.1-2"/>
    <property type="match status" value="1"/>
</dbReference>
<comment type="subcellular location">
    <subcellularLocation>
        <location evidence="9">Cytoplasm</location>
    </subcellularLocation>
</comment>
<dbReference type="Gene3D" id="3.40.470.10">
    <property type="entry name" value="Uracil-DNA glycosylase-like domain"/>
    <property type="match status" value="1"/>
</dbReference>
<keyword evidence="14" id="KW-1185">Reference proteome</keyword>
<evidence type="ECO:0000256" key="6">
    <source>
        <dbReference type="ARBA" id="ARBA00022763"/>
    </source>
</evidence>
<dbReference type="PANTHER" id="PTHR11264">
    <property type="entry name" value="URACIL-DNA GLYCOSYLASE"/>
    <property type="match status" value="1"/>
</dbReference>
<dbReference type="PROSITE" id="PS00130">
    <property type="entry name" value="U_DNA_GLYCOSYLASE"/>
    <property type="match status" value="1"/>
</dbReference>
<evidence type="ECO:0000256" key="3">
    <source>
        <dbReference type="ARBA" id="ARBA00008184"/>
    </source>
</evidence>
<dbReference type="InterPro" id="IPR005122">
    <property type="entry name" value="Uracil-DNA_glycosylase-like"/>
</dbReference>
<dbReference type="EC" id="3.2.2.27" evidence="4 9"/>
<keyword evidence="8 9" id="KW-0234">DNA repair</keyword>
<dbReference type="InterPro" id="IPR002043">
    <property type="entry name" value="UDG_fam1"/>
</dbReference>
<comment type="function">
    <text evidence="2 9 11">Excises uracil residues from the DNA which can arise as a result of misincorporation of dUMP residues by DNA polymerase or due to deamination of cytosine.</text>
</comment>
<dbReference type="HAMAP" id="MF_00148">
    <property type="entry name" value="UDG"/>
    <property type="match status" value="1"/>
</dbReference>
<dbReference type="PANTHER" id="PTHR11264:SF0">
    <property type="entry name" value="URACIL-DNA GLYCOSYLASE"/>
    <property type="match status" value="1"/>
</dbReference>
<protein>
    <recommendedName>
        <fullName evidence="5 9">Uracil-DNA glycosylase</fullName>
        <shortName evidence="9">UDG</shortName>
        <ecNumber evidence="4 9">3.2.2.27</ecNumber>
    </recommendedName>
</protein>
<dbReference type="NCBIfam" id="NF003588">
    <property type="entry name" value="PRK05254.1-1"/>
    <property type="match status" value="1"/>
</dbReference>
<evidence type="ECO:0000313" key="14">
    <source>
        <dbReference type="Proteomes" id="UP001341444"/>
    </source>
</evidence>
<evidence type="ECO:0000256" key="8">
    <source>
        <dbReference type="ARBA" id="ARBA00023204"/>
    </source>
</evidence>
<dbReference type="Pfam" id="PF03167">
    <property type="entry name" value="UDG"/>
    <property type="match status" value="1"/>
</dbReference>
<name>A0ABU6MFQ3_9BACI</name>
<dbReference type="SMART" id="SM00987">
    <property type="entry name" value="UreE_C"/>
    <property type="match status" value="1"/>
</dbReference>
<evidence type="ECO:0000256" key="10">
    <source>
        <dbReference type="PROSITE-ProRule" id="PRU10072"/>
    </source>
</evidence>
<reference evidence="13 14" key="1">
    <citation type="submission" date="2023-03" db="EMBL/GenBank/DDBJ databases">
        <title>Bacillus Genome Sequencing.</title>
        <authorList>
            <person name="Dunlap C."/>
        </authorList>
    </citation>
    <scope>NUCLEOTIDE SEQUENCE [LARGE SCALE GENOMIC DNA]</scope>
    <source>
        <strain evidence="13 14">B-23453</strain>
    </source>
</reference>
<dbReference type="Proteomes" id="UP001341444">
    <property type="component" value="Unassembled WGS sequence"/>
</dbReference>
<proteinExistence type="inferred from homology"/>
<evidence type="ECO:0000256" key="5">
    <source>
        <dbReference type="ARBA" id="ARBA00018429"/>
    </source>
</evidence>
<evidence type="ECO:0000256" key="7">
    <source>
        <dbReference type="ARBA" id="ARBA00022801"/>
    </source>
</evidence>
<comment type="caution">
    <text evidence="13">The sequence shown here is derived from an EMBL/GenBank/DDBJ whole genome shotgun (WGS) entry which is preliminary data.</text>
</comment>
<keyword evidence="6 9" id="KW-0227">DNA damage</keyword>
<comment type="catalytic activity">
    <reaction evidence="1 9 11">
        <text>Hydrolyzes single-stranded DNA or mismatched double-stranded DNA and polynucleotides, releasing free uracil.</text>
        <dbReference type="EC" id="3.2.2.27"/>
    </reaction>
</comment>